<dbReference type="OrthoDB" id="779224at2759"/>
<dbReference type="Proteomes" id="UP000504607">
    <property type="component" value="Unplaced"/>
</dbReference>
<proteinExistence type="predicted"/>
<dbReference type="PANTHER" id="PTHR31415:SF177">
    <property type="entry name" value="OS11G0587400 PROTEIN"/>
    <property type="match status" value="1"/>
</dbReference>
<dbReference type="GO" id="GO:0009506">
    <property type="term" value="C:plasmodesma"/>
    <property type="evidence" value="ECO:0007669"/>
    <property type="project" value="TreeGrafter"/>
</dbReference>
<dbReference type="InterPro" id="IPR044839">
    <property type="entry name" value="NDR1-like"/>
</dbReference>
<dbReference type="RefSeq" id="XP_010910429.3">
    <property type="nucleotide sequence ID" value="XM_010912127.3"/>
</dbReference>
<protein>
    <submittedName>
        <fullName evidence="5">NDR1/HIN1-like protein 26</fullName>
    </submittedName>
</protein>
<reference evidence="5" key="1">
    <citation type="submission" date="2025-08" db="UniProtKB">
        <authorList>
            <consortium name="RefSeq"/>
        </authorList>
    </citation>
    <scope>IDENTIFICATION</scope>
</reference>
<keyword evidence="2 3" id="KW-0472">Membrane</keyword>
<gene>
    <name evidence="5" type="primary">LOC105036354</name>
</gene>
<name>A0A6I9QJE1_ELAGV</name>
<accession>A0A6I9QJE1</accession>
<keyword evidence="4" id="KW-1185">Reference proteome</keyword>
<dbReference type="GO" id="GO:0098542">
    <property type="term" value="P:defense response to other organism"/>
    <property type="evidence" value="ECO:0007669"/>
    <property type="project" value="InterPro"/>
</dbReference>
<comment type="subcellular location">
    <subcellularLocation>
        <location evidence="1">Membrane</location>
    </subcellularLocation>
</comment>
<dbReference type="GO" id="GO:0005886">
    <property type="term" value="C:plasma membrane"/>
    <property type="evidence" value="ECO:0007669"/>
    <property type="project" value="TreeGrafter"/>
</dbReference>
<evidence type="ECO:0000256" key="3">
    <source>
        <dbReference type="SAM" id="Phobius"/>
    </source>
</evidence>
<sequence length="150" mass="16950">MCLYSVLLFVLIADLIIFILWPSLHPHHPRFYLSFSTPAVAQPLVGLLNSTISFNVTDCNSNRKIGIYYDVVYDSIYYKNQVVASDLLLNLFFQPPKNTTLVPEDLTGTTPVVGDAPVAWMSSDATAGRFQCWLELKSIIQFQVHYALFN</sequence>
<feature type="transmembrane region" description="Helical" evidence="3">
    <location>
        <begin position="6"/>
        <end position="24"/>
    </location>
</feature>
<dbReference type="AlphaFoldDB" id="A0A6I9QJE1"/>
<organism evidence="4 5">
    <name type="scientific">Elaeis guineensis var. tenera</name>
    <name type="common">Oil palm</name>
    <dbReference type="NCBI Taxonomy" id="51953"/>
    <lineage>
        <taxon>Eukaryota</taxon>
        <taxon>Viridiplantae</taxon>
        <taxon>Streptophyta</taxon>
        <taxon>Embryophyta</taxon>
        <taxon>Tracheophyta</taxon>
        <taxon>Spermatophyta</taxon>
        <taxon>Magnoliopsida</taxon>
        <taxon>Liliopsida</taxon>
        <taxon>Arecaceae</taxon>
        <taxon>Arecoideae</taxon>
        <taxon>Cocoseae</taxon>
        <taxon>Elaeidinae</taxon>
        <taxon>Elaeis</taxon>
    </lineage>
</organism>
<evidence type="ECO:0000313" key="4">
    <source>
        <dbReference type="Proteomes" id="UP000504607"/>
    </source>
</evidence>
<keyword evidence="3" id="KW-1133">Transmembrane helix</keyword>
<dbReference type="InParanoid" id="A0A6I9QJE1"/>
<evidence type="ECO:0000313" key="5">
    <source>
        <dbReference type="RefSeq" id="XP_010910429.3"/>
    </source>
</evidence>
<evidence type="ECO:0000256" key="1">
    <source>
        <dbReference type="ARBA" id="ARBA00004370"/>
    </source>
</evidence>
<evidence type="ECO:0000256" key="2">
    <source>
        <dbReference type="ARBA" id="ARBA00023136"/>
    </source>
</evidence>
<keyword evidence="3" id="KW-0812">Transmembrane</keyword>
<dbReference type="PANTHER" id="PTHR31415">
    <property type="entry name" value="OS05G0367900 PROTEIN"/>
    <property type="match status" value="1"/>
</dbReference>